<evidence type="ECO:0000313" key="2">
    <source>
        <dbReference type="EMBL" id="KAJ3262290.1"/>
    </source>
</evidence>
<name>A0AAD5YBA1_9FUNG</name>
<reference evidence="2" key="1">
    <citation type="submission" date="2020-05" db="EMBL/GenBank/DDBJ databases">
        <title>Phylogenomic resolution of chytrid fungi.</title>
        <authorList>
            <person name="Stajich J.E."/>
            <person name="Amses K."/>
            <person name="Simmons R."/>
            <person name="Seto K."/>
            <person name="Myers J."/>
            <person name="Bonds A."/>
            <person name="Quandt C.A."/>
            <person name="Barry K."/>
            <person name="Liu P."/>
            <person name="Grigoriev I."/>
            <person name="Longcore J.E."/>
            <person name="James T.Y."/>
        </authorList>
    </citation>
    <scope>NUCLEOTIDE SEQUENCE</scope>
    <source>
        <strain evidence="2">PLAUS21</strain>
    </source>
</reference>
<evidence type="ECO:0000259" key="1">
    <source>
        <dbReference type="PROSITE" id="PS50172"/>
    </source>
</evidence>
<dbReference type="PANTHER" id="PTHR47667">
    <property type="entry name" value="REGULATOR OF TY1 TRANSPOSITION PROTEIN 107"/>
    <property type="match status" value="1"/>
</dbReference>
<sequence>MPGLEEDILLTDLLLVPKKYKHLKKVSTRWIEHRAKYNRDYDIKYYNPENMFNGFVVYCHELSVSDTAAICAGVDTYGGQYRLKETDDVTHFVTSQPQLHRDKHCRVIIPDYFDDCFRLERKCTESFYSNYEQEISKDFELDGHSVYFDCSAEESLKLDLKRNETYLQARRLDLFVGNLRWITDVVQRNQLLDTQRVLYYPSEIASDMKNLKISISNYTGQARLDIIEMIKSIGCTFTPTLSTENTHLITNSQKGEKYQKALQWNIHTVNHLWIEECKSQSRRLPESRGKYLVFNDCLQEMVNCTNIVLDIELESSLLNDSQRKIEFNEVEKENLLKKHKTFFAITGIRLQPEQLEVSLI</sequence>
<dbReference type="Gene3D" id="3.40.50.10190">
    <property type="entry name" value="BRCT domain"/>
    <property type="match status" value="2"/>
</dbReference>
<dbReference type="GO" id="GO:1990683">
    <property type="term" value="P:DNA double-strand break attachment to nuclear envelope"/>
    <property type="evidence" value="ECO:0007669"/>
    <property type="project" value="TreeGrafter"/>
</dbReference>
<dbReference type="GO" id="GO:0006302">
    <property type="term" value="P:double-strand break repair"/>
    <property type="evidence" value="ECO:0007669"/>
    <property type="project" value="TreeGrafter"/>
</dbReference>
<dbReference type="SUPFAM" id="SSF52113">
    <property type="entry name" value="BRCT domain"/>
    <property type="match status" value="2"/>
</dbReference>
<organism evidence="2 3">
    <name type="scientific">Boothiomyces macroporosus</name>
    <dbReference type="NCBI Taxonomy" id="261099"/>
    <lineage>
        <taxon>Eukaryota</taxon>
        <taxon>Fungi</taxon>
        <taxon>Fungi incertae sedis</taxon>
        <taxon>Chytridiomycota</taxon>
        <taxon>Chytridiomycota incertae sedis</taxon>
        <taxon>Chytridiomycetes</taxon>
        <taxon>Rhizophydiales</taxon>
        <taxon>Terramycetaceae</taxon>
        <taxon>Boothiomyces</taxon>
    </lineage>
</organism>
<dbReference type="InterPro" id="IPR053036">
    <property type="entry name" value="CellCycle_DNARepair_Reg"/>
</dbReference>
<feature type="domain" description="BRCT" evidence="1">
    <location>
        <begin position="203"/>
        <end position="291"/>
    </location>
</feature>
<evidence type="ECO:0000313" key="3">
    <source>
        <dbReference type="Proteomes" id="UP001210925"/>
    </source>
</evidence>
<proteinExistence type="predicted"/>
<dbReference type="PROSITE" id="PS50172">
    <property type="entry name" value="BRCT"/>
    <property type="match status" value="1"/>
</dbReference>
<keyword evidence="3" id="KW-1185">Reference proteome</keyword>
<dbReference type="GO" id="GO:0035361">
    <property type="term" value="C:Cul8-RING ubiquitin ligase complex"/>
    <property type="evidence" value="ECO:0007669"/>
    <property type="project" value="TreeGrafter"/>
</dbReference>
<accession>A0AAD5YBA1</accession>
<dbReference type="PANTHER" id="PTHR47667:SF1">
    <property type="entry name" value="REGULATOR OF TY1 TRANSPOSITION PROTEIN 107"/>
    <property type="match status" value="1"/>
</dbReference>
<dbReference type="InterPro" id="IPR036420">
    <property type="entry name" value="BRCT_dom_sf"/>
</dbReference>
<dbReference type="EMBL" id="JADGKB010000002">
    <property type="protein sequence ID" value="KAJ3262290.1"/>
    <property type="molecule type" value="Genomic_DNA"/>
</dbReference>
<dbReference type="AlphaFoldDB" id="A0AAD5YBA1"/>
<gene>
    <name evidence="2" type="ORF">HK103_002704</name>
</gene>
<dbReference type="Pfam" id="PF12738">
    <property type="entry name" value="PTCB-BRCT"/>
    <property type="match status" value="1"/>
</dbReference>
<comment type="caution">
    <text evidence="2">The sequence shown here is derived from an EMBL/GenBank/DDBJ whole genome shotgun (WGS) entry which is preliminary data.</text>
</comment>
<dbReference type="SMART" id="SM00292">
    <property type="entry name" value="BRCT"/>
    <property type="match status" value="2"/>
</dbReference>
<dbReference type="GO" id="GO:0005634">
    <property type="term" value="C:nucleus"/>
    <property type="evidence" value="ECO:0007669"/>
    <property type="project" value="TreeGrafter"/>
</dbReference>
<dbReference type="InterPro" id="IPR001357">
    <property type="entry name" value="BRCT_dom"/>
</dbReference>
<protein>
    <recommendedName>
        <fullName evidence="1">BRCT domain-containing protein</fullName>
    </recommendedName>
</protein>
<dbReference type="Proteomes" id="UP001210925">
    <property type="component" value="Unassembled WGS sequence"/>
</dbReference>